<reference evidence="6 7" key="1">
    <citation type="submission" date="2016-11" db="EMBL/GenBank/DDBJ databases">
        <authorList>
            <person name="Varghese N."/>
            <person name="Submissions S."/>
        </authorList>
    </citation>
    <scope>NUCLEOTIDE SEQUENCE [LARGE SCALE GENOMIC DNA]</scope>
    <source>
        <strain evidence="6 7">DSM 28249</strain>
    </source>
</reference>
<dbReference type="InterPro" id="IPR000086">
    <property type="entry name" value="NUDIX_hydrolase_dom"/>
</dbReference>
<comment type="cofactor">
    <cofactor evidence="1">
        <name>Mg(2+)</name>
        <dbReference type="ChEBI" id="CHEBI:18420"/>
    </cofactor>
</comment>
<dbReference type="GO" id="GO:0046872">
    <property type="term" value="F:metal ion binding"/>
    <property type="evidence" value="ECO:0007669"/>
    <property type="project" value="UniProtKB-KW"/>
</dbReference>
<dbReference type="GO" id="GO:0005737">
    <property type="term" value="C:cytoplasm"/>
    <property type="evidence" value="ECO:0007669"/>
    <property type="project" value="TreeGrafter"/>
</dbReference>
<dbReference type="GO" id="GO:0071543">
    <property type="term" value="P:diphosphoinositol polyphosphate metabolic process"/>
    <property type="evidence" value="ECO:0007669"/>
    <property type="project" value="TreeGrafter"/>
</dbReference>
<keyword evidence="3" id="KW-0378">Hydrolase</keyword>
<evidence type="ECO:0000313" key="6">
    <source>
        <dbReference type="EMBL" id="SHM05986.1"/>
    </source>
</evidence>
<dbReference type="SUPFAM" id="SSF55811">
    <property type="entry name" value="Nudix"/>
    <property type="match status" value="1"/>
</dbReference>
<name>A0A1M7FPR6_9RHOB</name>
<dbReference type="EMBL" id="FRCB01000004">
    <property type="protein sequence ID" value="SHM05986.1"/>
    <property type="molecule type" value="Genomic_DNA"/>
</dbReference>
<dbReference type="GO" id="GO:0034432">
    <property type="term" value="F:bis(5'-adenosyl)-pentaphosphatase activity"/>
    <property type="evidence" value="ECO:0007669"/>
    <property type="project" value="TreeGrafter"/>
</dbReference>
<gene>
    <name evidence="6" type="ORF">SAMN05443432_104279</name>
</gene>
<keyword evidence="2" id="KW-0479">Metal-binding</keyword>
<dbReference type="GO" id="GO:0034431">
    <property type="term" value="F:bis(5'-adenosyl)-hexaphosphatase activity"/>
    <property type="evidence" value="ECO:0007669"/>
    <property type="project" value="TreeGrafter"/>
</dbReference>
<dbReference type="GO" id="GO:0008486">
    <property type="term" value="F:diphosphoinositol-polyphosphate diphosphatase activity"/>
    <property type="evidence" value="ECO:0007669"/>
    <property type="project" value="TreeGrafter"/>
</dbReference>
<protein>
    <submittedName>
        <fullName evidence="6">8-oxo-dGTP pyrophosphatase MutT, NUDIX family</fullName>
    </submittedName>
</protein>
<dbReference type="Gene3D" id="3.90.79.10">
    <property type="entry name" value="Nucleoside Triphosphate Pyrophosphohydrolase"/>
    <property type="match status" value="1"/>
</dbReference>
<evidence type="ECO:0000256" key="4">
    <source>
        <dbReference type="ARBA" id="ARBA00022842"/>
    </source>
</evidence>
<feature type="domain" description="Nudix hydrolase" evidence="5">
    <location>
        <begin position="22"/>
        <end position="152"/>
    </location>
</feature>
<evidence type="ECO:0000256" key="1">
    <source>
        <dbReference type="ARBA" id="ARBA00001946"/>
    </source>
</evidence>
<dbReference type="Proteomes" id="UP000322545">
    <property type="component" value="Unassembled WGS sequence"/>
</dbReference>
<evidence type="ECO:0000259" key="5">
    <source>
        <dbReference type="PROSITE" id="PS51462"/>
    </source>
</evidence>
<sequence>MSLHPYRQMPITLRPRIKSDMRTQFAALCYRMTNDKPEILLVTSRGSGRWILPKGWPIPGKTPGECALIEAWEEAGVLGKAHEQCLGIFSYHKTTDPKNSLPCLGLVFPVKVKALTNDYPEADQRKRKWMRPKKAAARVDEPELAAILRHFDPKALIR</sequence>
<dbReference type="GO" id="GO:0000298">
    <property type="term" value="F:endopolyphosphatase activity"/>
    <property type="evidence" value="ECO:0007669"/>
    <property type="project" value="TreeGrafter"/>
</dbReference>
<dbReference type="PROSITE" id="PS51462">
    <property type="entry name" value="NUDIX"/>
    <property type="match status" value="1"/>
</dbReference>
<dbReference type="PANTHER" id="PTHR12629:SF0">
    <property type="entry name" value="DIPHOSPHOINOSITOL-POLYPHOSPHATE DIPHOSPHATASE"/>
    <property type="match status" value="1"/>
</dbReference>
<dbReference type="GO" id="GO:1901909">
    <property type="term" value="P:diadenosine hexaphosphate catabolic process"/>
    <property type="evidence" value="ECO:0007669"/>
    <property type="project" value="TreeGrafter"/>
</dbReference>
<organism evidence="6 7">
    <name type="scientific">Roseovarius litoreus</name>
    <dbReference type="NCBI Taxonomy" id="1155722"/>
    <lineage>
        <taxon>Bacteria</taxon>
        <taxon>Pseudomonadati</taxon>
        <taxon>Pseudomonadota</taxon>
        <taxon>Alphaproteobacteria</taxon>
        <taxon>Rhodobacterales</taxon>
        <taxon>Roseobacteraceae</taxon>
        <taxon>Roseovarius</taxon>
    </lineage>
</organism>
<accession>A0A1M7FPR6</accession>
<dbReference type="PANTHER" id="PTHR12629">
    <property type="entry name" value="DIPHOSPHOINOSITOL POLYPHOSPHATE PHOSPHOHYDROLASE"/>
    <property type="match status" value="1"/>
</dbReference>
<dbReference type="AlphaFoldDB" id="A0A1M7FPR6"/>
<dbReference type="RefSeq" id="WP_149779447.1">
    <property type="nucleotide sequence ID" value="NZ_FRCB01000004.1"/>
</dbReference>
<evidence type="ECO:0000256" key="2">
    <source>
        <dbReference type="ARBA" id="ARBA00022723"/>
    </source>
</evidence>
<evidence type="ECO:0000256" key="3">
    <source>
        <dbReference type="ARBA" id="ARBA00022801"/>
    </source>
</evidence>
<dbReference type="InterPro" id="IPR015797">
    <property type="entry name" value="NUDIX_hydrolase-like_dom_sf"/>
</dbReference>
<keyword evidence="4" id="KW-0460">Magnesium</keyword>
<dbReference type="GO" id="GO:1901911">
    <property type="term" value="P:adenosine 5'-(hexahydrogen pentaphosphate) catabolic process"/>
    <property type="evidence" value="ECO:0007669"/>
    <property type="project" value="TreeGrafter"/>
</dbReference>
<dbReference type="GO" id="GO:1901907">
    <property type="term" value="P:diadenosine pentaphosphate catabolic process"/>
    <property type="evidence" value="ECO:0007669"/>
    <property type="project" value="TreeGrafter"/>
</dbReference>
<dbReference type="Pfam" id="PF00293">
    <property type="entry name" value="NUDIX"/>
    <property type="match status" value="1"/>
</dbReference>
<dbReference type="CDD" id="cd04666">
    <property type="entry name" value="NUDIX_DIPP2_like_Nudt4"/>
    <property type="match status" value="1"/>
</dbReference>
<keyword evidence="7" id="KW-1185">Reference proteome</keyword>
<proteinExistence type="predicted"/>
<evidence type="ECO:0000313" key="7">
    <source>
        <dbReference type="Proteomes" id="UP000322545"/>
    </source>
</evidence>
<dbReference type="InterPro" id="IPR047198">
    <property type="entry name" value="DDP-like_NUDIX"/>
</dbReference>